<dbReference type="GO" id="GO:0005886">
    <property type="term" value="C:plasma membrane"/>
    <property type="evidence" value="ECO:0007669"/>
    <property type="project" value="TreeGrafter"/>
</dbReference>
<comment type="similarity">
    <text evidence="1">Belongs to the UPF0749 family.</text>
</comment>
<dbReference type="PANTHER" id="PTHR37313:SF1">
    <property type="entry name" value="UPF0749 PROTEIN RV1823"/>
    <property type="match status" value="1"/>
</dbReference>
<evidence type="ECO:0000313" key="5">
    <source>
        <dbReference type="Proteomes" id="UP000660339"/>
    </source>
</evidence>
<dbReference type="InterPro" id="IPR010273">
    <property type="entry name" value="DUF881"/>
</dbReference>
<dbReference type="Pfam" id="PF05949">
    <property type="entry name" value="DUF881"/>
    <property type="match status" value="1"/>
</dbReference>
<feature type="transmembrane region" description="Helical" evidence="3">
    <location>
        <begin position="64"/>
        <end position="85"/>
    </location>
</feature>
<gene>
    <name evidence="4" type="ORF">Cme02nite_67940</name>
</gene>
<protein>
    <submittedName>
        <fullName evidence="4">Membrane protein</fullName>
    </submittedName>
</protein>
<evidence type="ECO:0000313" key="4">
    <source>
        <dbReference type="EMBL" id="GIG18462.1"/>
    </source>
</evidence>
<keyword evidence="3" id="KW-1133">Transmembrane helix</keyword>
<keyword evidence="3" id="KW-0472">Membrane</keyword>
<dbReference type="Proteomes" id="UP000660339">
    <property type="component" value="Unassembled WGS sequence"/>
</dbReference>
<sequence>MSTGSEREPERPVSTPPSGQRVWQTDMLTDLFQDPLDGGYTDAARARRERGPLASSTRRTRRGFTVVVCVVIGVLLAVAYLQVIARAPARATTRVELIKDINRRTADTDKLDQRAESLQDEVNGLRERELSDTAISQLRELEAATGVRKVTGDGVVVTLSDGPNASSERLARILDLDLQLVTNALWAAGAEAISVNGRRLTSVTPIRTAGSAILIGNAHIIGPYEVAAIGPSDLADDFNDSATADTYRKLRDDKRLELGFDVDEKDDLELPAAVMPRLQFAHVPQPSPSPSGTPTPSTSPSGGGK</sequence>
<reference evidence="4" key="1">
    <citation type="submission" date="2021-01" db="EMBL/GenBank/DDBJ databases">
        <title>Whole genome shotgun sequence of Catellatospora methionotrophica NBRC 14553.</title>
        <authorList>
            <person name="Komaki H."/>
            <person name="Tamura T."/>
        </authorList>
    </citation>
    <scope>NUCLEOTIDE SEQUENCE</scope>
    <source>
        <strain evidence="4">NBRC 14553</strain>
    </source>
</reference>
<feature type="region of interest" description="Disordered" evidence="2">
    <location>
        <begin position="279"/>
        <end position="305"/>
    </location>
</feature>
<dbReference type="RefSeq" id="WP_239086988.1">
    <property type="nucleotide sequence ID" value="NZ_BAAATT010000021.1"/>
</dbReference>
<keyword evidence="3" id="KW-0812">Transmembrane</keyword>
<organism evidence="4 5">
    <name type="scientific">Catellatospora methionotrophica</name>
    <dbReference type="NCBI Taxonomy" id="121620"/>
    <lineage>
        <taxon>Bacteria</taxon>
        <taxon>Bacillati</taxon>
        <taxon>Actinomycetota</taxon>
        <taxon>Actinomycetes</taxon>
        <taxon>Micromonosporales</taxon>
        <taxon>Micromonosporaceae</taxon>
        <taxon>Catellatospora</taxon>
    </lineage>
</organism>
<keyword evidence="5" id="KW-1185">Reference proteome</keyword>
<name>A0A8J3LCN5_9ACTN</name>
<proteinExistence type="inferred from homology"/>
<feature type="compositionally biased region" description="Low complexity" evidence="2">
    <location>
        <begin position="294"/>
        <end position="305"/>
    </location>
</feature>
<feature type="region of interest" description="Disordered" evidence="2">
    <location>
        <begin position="1"/>
        <end position="21"/>
    </location>
</feature>
<dbReference type="AlphaFoldDB" id="A0A8J3LCN5"/>
<dbReference type="EMBL" id="BONJ01000040">
    <property type="protein sequence ID" value="GIG18462.1"/>
    <property type="molecule type" value="Genomic_DNA"/>
</dbReference>
<dbReference type="Gene3D" id="3.30.70.1880">
    <property type="entry name" value="Protein of unknown function DUF881"/>
    <property type="match status" value="1"/>
</dbReference>
<evidence type="ECO:0000256" key="3">
    <source>
        <dbReference type="SAM" id="Phobius"/>
    </source>
</evidence>
<evidence type="ECO:0000256" key="1">
    <source>
        <dbReference type="ARBA" id="ARBA00009108"/>
    </source>
</evidence>
<evidence type="ECO:0000256" key="2">
    <source>
        <dbReference type="SAM" id="MobiDB-lite"/>
    </source>
</evidence>
<dbReference type="PANTHER" id="PTHR37313">
    <property type="entry name" value="UPF0749 PROTEIN RV1825"/>
    <property type="match status" value="1"/>
</dbReference>
<feature type="compositionally biased region" description="Basic and acidic residues" evidence="2">
    <location>
        <begin position="1"/>
        <end position="11"/>
    </location>
</feature>
<comment type="caution">
    <text evidence="4">The sequence shown here is derived from an EMBL/GenBank/DDBJ whole genome shotgun (WGS) entry which is preliminary data.</text>
</comment>
<accession>A0A8J3LCN5</accession>